<dbReference type="GO" id="GO:0003743">
    <property type="term" value="F:translation initiation factor activity"/>
    <property type="evidence" value="ECO:0007669"/>
    <property type="project" value="UniProtKB-KW"/>
</dbReference>
<comment type="subcellular location">
    <subcellularLocation>
        <location evidence="1">Cytoplasm</location>
        <location evidence="1">Cytosol</location>
    </subcellularLocation>
</comment>
<dbReference type="Gene3D" id="2.160.10.10">
    <property type="entry name" value="Hexapeptide repeat proteins"/>
    <property type="match status" value="1"/>
</dbReference>
<dbReference type="InterPro" id="IPR051960">
    <property type="entry name" value="eIF2B_gamma"/>
</dbReference>
<evidence type="ECO:0000256" key="6">
    <source>
        <dbReference type="ARBA" id="ARBA00046432"/>
    </source>
</evidence>
<dbReference type="GO" id="GO:0005085">
    <property type="term" value="F:guanyl-nucleotide exchange factor activity"/>
    <property type="evidence" value="ECO:0007669"/>
    <property type="project" value="TreeGrafter"/>
</dbReference>
<dbReference type="Proteomes" id="UP000053573">
    <property type="component" value="Unassembled WGS sequence"/>
</dbReference>
<dbReference type="AlphaFoldDB" id="A0A0H1BX70"/>
<dbReference type="PANTHER" id="PTHR45989">
    <property type="entry name" value="TRANSLATION INITIATION FACTOR EIF-2B SUBUNIT GAMMA"/>
    <property type="match status" value="1"/>
</dbReference>
<evidence type="ECO:0000256" key="4">
    <source>
        <dbReference type="ARBA" id="ARBA00022540"/>
    </source>
</evidence>
<dbReference type="InterPro" id="IPR011004">
    <property type="entry name" value="Trimer_LpxA-like_sf"/>
</dbReference>
<keyword evidence="4 8" id="KW-0396">Initiation factor</keyword>
<feature type="region of interest" description="Disordered" evidence="7">
    <location>
        <begin position="60"/>
        <end position="81"/>
    </location>
</feature>
<dbReference type="EMBL" id="LDEV01000178">
    <property type="protein sequence ID" value="KLJ13666.1"/>
    <property type="molecule type" value="Genomic_DNA"/>
</dbReference>
<evidence type="ECO:0000256" key="7">
    <source>
        <dbReference type="SAM" id="MobiDB-lite"/>
    </source>
</evidence>
<evidence type="ECO:0000256" key="2">
    <source>
        <dbReference type="ARBA" id="ARBA00007878"/>
    </source>
</evidence>
<protein>
    <submittedName>
        <fullName evidence="8">Translation initiation factor eIF-2B subunit gamma</fullName>
    </submittedName>
</protein>
<reference evidence="9" key="1">
    <citation type="journal article" date="2015" name="PLoS Genet.">
        <title>The dynamic genome and transcriptome of the human fungal pathogen Blastomyces and close relative Emmonsia.</title>
        <authorList>
            <person name="Munoz J.F."/>
            <person name="Gauthier G.M."/>
            <person name="Desjardins C.A."/>
            <person name="Gallo J.E."/>
            <person name="Holder J."/>
            <person name="Sullivan T.D."/>
            <person name="Marty A.J."/>
            <person name="Carmen J.C."/>
            <person name="Chen Z."/>
            <person name="Ding L."/>
            <person name="Gujja S."/>
            <person name="Magrini V."/>
            <person name="Misas E."/>
            <person name="Mitreva M."/>
            <person name="Priest M."/>
            <person name="Saif S."/>
            <person name="Whiston E.A."/>
            <person name="Young S."/>
            <person name="Zeng Q."/>
            <person name="Goldman W.E."/>
            <person name="Mardis E.R."/>
            <person name="Taylor J.W."/>
            <person name="McEwen J.G."/>
            <person name="Clay O.K."/>
            <person name="Klein B.S."/>
            <person name="Cuomo C.A."/>
        </authorList>
    </citation>
    <scope>NUCLEOTIDE SEQUENCE [LARGE SCALE GENOMIC DNA]</scope>
    <source>
        <strain evidence="9">UAMH 139</strain>
    </source>
</reference>
<evidence type="ECO:0000256" key="5">
    <source>
        <dbReference type="ARBA" id="ARBA00022917"/>
    </source>
</evidence>
<evidence type="ECO:0000256" key="3">
    <source>
        <dbReference type="ARBA" id="ARBA00022490"/>
    </source>
</evidence>
<keyword evidence="3" id="KW-0963">Cytoplasm</keyword>
<keyword evidence="9" id="KW-1185">Reference proteome</keyword>
<proteinExistence type="inferred from homology"/>
<comment type="caution">
    <text evidence="8">The sequence shown here is derived from an EMBL/GenBank/DDBJ whole genome shotgun (WGS) entry which is preliminary data.</text>
</comment>
<keyword evidence="5" id="KW-0648">Protein biosynthesis</keyword>
<organism evidence="8 9">
    <name type="scientific">Blastomyces silverae</name>
    <dbReference type="NCBI Taxonomy" id="2060906"/>
    <lineage>
        <taxon>Eukaryota</taxon>
        <taxon>Fungi</taxon>
        <taxon>Dikarya</taxon>
        <taxon>Ascomycota</taxon>
        <taxon>Pezizomycotina</taxon>
        <taxon>Eurotiomycetes</taxon>
        <taxon>Eurotiomycetidae</taxon>
        <taxon>Onygenales</taxon>
        <taxon>Ajellomycetaceae</taxon>
        <taxon>Blastomyces</taxon>
    </lineage>
</organism>
<evidence type="ECO:0000313" key="9">
    <source>
        <dbReference type="Proteomes" id="UP000053573"/>
    </source>
</evidence>
<evidence type="ECO:0000313" key="8">
    <source>
        <dbReference type="EMBL" id="KLJ13666.1"/>
    </source>
</evidence>
<dbReference type="PANTHER" id="PTHR45989:SF1">
    <property type="entry name" value="TRANSLATION INITIATION FACTOR EIF-2B SUBUNIT GAMMA"/>
    <property type="match status" value="1"/>
</dbReference>
<comment type="subunit">
    <text evidence="6">Component of the translation initiation factor 2B (eIF2B) complex which is a heterodecamer of two sets of five different subunits: alpha, beta, gamma, delta and epsilon. Subunits alpha, beta and delta comprise a regulatory subcomplex and subunits epsilon and gamma comprise a catalytic subcomplex. Within the complex, the hexameric regulatory complex resides at the center, with the two heterodimeric catalytic subcomplexes bound on opposite sides.</text>
</comment>
<accession>A0A0H1BX70</accession>
<dbReference type="STRING" id="2060906.A0A0H1BX70"/>
<sequence>MDGAVVDERCQLTGCIIGRRSKIGRESVLKECEVQDGNVVPEETEASGEKFMVFEGLDEDMDDMDMDGDDDDEEAVGGDGH</sequence>
<name>A0A0H1BX70_9EURO</name>
<dbReference type="GO" id="GO:0005851">
    <property type="term" value="C:eukaryotic translation initiation factor 2B complex"/>
    <property type="evidence" value="ECO:0007669"/>
    <property type="project" value="TreeGrafter"/>
</dbReference>
<evidence type="ECO:0000256" key="1">
    <source>
        <dbReference type="ARBA" id="ARBA00004514"/>
    </source>
</evidence>
<dbReference type="GO" id="GO:0002183">
    <property type="term" value="P:cytoplasmic translational initiation"/>
    <property type="evidence" value="ECO:0007669"/>
    <property type="project" value="TreeGrafter"/>
</dbReference>
<dbReference type="GO" id="GO:0005829">
    <property type="term" value="C:cytosol"/>
    <property type="evidence" value="ECO:0007669"/>
    <property type="project" value="UniProtKB-SubCell"/>
</dbReference>
<dbReference type="SUPFAM" id="SSF51161">
    <property type="entry name" value="Trimeric LpxA-like enzymes"/>
    <property type="match status" value="1"/>
</dbReference>
<dbReference type="OrthoDB" id="10250549at2759"/>
<comment type="similarity">
    <text evidence="2">Belongs to the eIF-2B gamma/epsilon subunits family.</text>
</comment>
<gene>
    <name evidence="8" type="ORF">EMPG_11410</name>
</gene>